<evidence type="ECO:0000313" key="1">
    <source>
        <dbReference type="EMBL" id="KAH8028595.1"/>
    </source>
</evidence>
<protein>
    <recommendedName>
        <fullName evidence="3">Tick transposon</fullName>
    </recommendedName>
</protein>
<evidence type="ECO:0000313" key="2">
    <source>
        <dbReference type="Proteomes" id="UP000821866"/>
    </source>
</evidence>
<evidence type="ECO:0008006" key="3">
    <source>
        <dbReference type="Google" id="ProtNLM"/>
    </source>
</evidence>
<keyword evidence="2" id="KW-1185">Reference proteome</keyword>
<dbReference type="Proteomes" id="UP000821866">
    <property type="component" value="Chromosome 4"/>
</dbReference>
<reference evidence="1" key="1">
    <citation type="journal article" date="2020" name="Cell">
        <title>Large-Scale Comparative Analyses of Tick Genomes Elucidate Their Genetic Diversity and Vector Capacities.</title>
        <authorList>
            <consortium name="Tick Genome and Microbiome Consortium (TIGMIC)"/>
            <person name="Jia N."/>
            <person name="Wang J."/>
            <person name="Shi W."/>
            <person name="Du L."/>
            <person name="Sun Y."/>
            <person name="Zhan W."/>
            <person name="Jiang J.F."/>
            <person name="Wang Q."/>
            <person name="Zhang B."/>
            <person name="Ji P."/>
            <person name="Bell-Sakyi L."/>
            <person name="Cui X.M."/>
            <person name="Yuan T.T."/>
            <person name="Jiang B.G."/>
            <person name="Yang W.F."/>
            <person name="Lam T.T."/>
            <person name="Chang Q.C."/>
            <person name="Ding S.J."/>
            <person name="Wang X.J."/>
            <person name="Zhu J.G."/>
            <person name="Ruan X.D."/>
            <person name="Zhao L."/>
            <person name="Wei J.T."/>
            <person name="Ye R.Z."/>
            <person name="Que T.C."/>
            <person name="Du C.H."/>
            <person name="Zhou Y.H."/>
            <person name="Cheng J.X."/>
            <person name="Dai P.F."/>
            <person name="Guo W.B."/>
            <person name="Han X.H."/>
            <person name="Huang E.J."/>
            <person name="Li L.F."/>
            <person name="Wei W."/>
            <person name="Gao Y.C."/>
            <person name="Liu J.Z."/>
            <person name="Shao H.Z."/>
            <person name="Wang X."/>
            <person name="Wang C.C."/>
            <person name="Yang T.C."/>
            <person name="Huo Q.B."/>
            <person name="Li W."/>
            <person name="Chen H.Y."/>
            <person name="Chen S.E."/>
            <person name="Zhou L.G."/>
            <person name="Ni X.B."/>
            <person name="Tian J.H."/>
            <person name="Sheng Y."/>
            <person name="Liu T."/>
            <person name="Pan Y.S."/>
            <person name="Xia L.Y."/>
            <person name="Li J."/>
            <person name="Zhao F."/>
            <person name="Cao W.C."/>
        </authorList>
    </citation>
    <scope>NUCLEOTIDE SEQUENCE</scope>
    <source>
        <strain evidence="1">Rmic-2018</strain>
    </source>
</reference>
<sequence length="226" mass="24898">MSIHPSCSVVRWGPGPPGFRGTGALCVDPVPRNIHPVHNEGRQRARAEAIKRKIGRSSSAALFVDAAQYWMKEAYVVTVVNGIGCLVNASTVITRFPHEAEELAIVVAFNERRRDVTIFSDSRTAIRSFSSGFVSTTAAHSTNQVPTQENELEVSLTHIARFPAHMGNLERAHELARELATRSDRTSWEAATHSTELDNQLLAVQRARHIAERLHLPAPSWAEPPG</sequence>
<dbReference type="AlphaFoldDB" id="A0A9J6E229"/>
<comment type="caution">
    <text evidence="1">The sequence shown here is derived from an EMBL/GenBank/DDBJ whole genome shotgun (WGS) entry which is preliminary data.</text>
</comment>
<gene>
    <name evidence="1" type="ORF">HPB51_017721</name>
</gene>
<name>A0A9J6E229_RHIMP</name>
<dbReference type="EMBL" id="JABSTU010000006">
    <property type="protein sequence ID" value="KAH8028595.1"/>
    <property type="molecule type" value="Genomic_DNA"/>
</dbReference>
<reference evidence="1" key="2">
    <citation type="submission" date="2021-09" db="EMBL/GenBank/DDBJ databases">
        <authorList>
            <person name="Jia N."/>
            <person name="Wang J."/>
            <person name="Shi W."/>
            <person name="Du L."/>
            <person name="Sun Y."/>
            <person name="Zhan W."/>
            <person name="Jiang J."/>
            <person name="Wang Q."/>
            <person name="Zhang B."/>
            <person name="Ji P."/>
            <person name="Sakyi L.B."/>
            <person name="Cui X."/>
            <person name="Yuan T."/>
            <person name="Jiang B."/>
            <person name="Yang W."/>
            <person name="Lam T.T.-Y."/>
            <person name="Chang Q."/>
            <person name="Ding S."/>
            <person name="Wang X."/>
            <person name="Zhu J."/>
            <person name="Ruan X."/>
            <person name="Zhao L."/>
            <person name="Wei J."/>
            <person name="Que T."/>
            <person name="Du C."/>
            <person name="Cheng J."/>
            <person name="Dai P."/>
            <person name="Han X."/>
            <person name="Huang E."/>
            <person name="Gao Y."/>
            <person name="Liu J."/>
            <person name="Shao H."/>
            <person name="Ye R."/>
            <person name="Li L."/>
            <person name="Wei W."/>
            <person name="Wang X."/>
            <person name="Wang C."/>
            <person name="Huo Q."/>
            <person name="Li W."/>
            <person name="Guo W."/>
            <person name="Chen H."/>
            <person name="Chen S."/>
            <person name="Zhou L."/>
            <person name="Zhou L."/>
            <person name="Ni X."/>
            <person name="Tian J."/>
            <person name="Zhou Y."/>
            <person name="Sheng Y."/>
            <person name="Liu T."/>
            <person name="Pan Y."/>
            <person name="Xia L."/>
            <person name="Li J."/>
            <person name="Zhao F."/>
            <person name="Cao W."/>
        </authorList>
    </citation>
    <scope>NUCLEOTIDE SEQUENCE</scope>
    <source>
        <strain evidence="1">Rmic-2018</strain>
        <tissue evidence="1">Larvae</tissue>
    </source>
</reference>
<accession>A0A9J6E229</accession>
<proteinExistence type="predicted"/>
<organism evidence="1 2">
    <name type="scientific">Rhipicephalus microplus</name>
    <name type="common">Cattle tick</name>
    <name type="synonym">Boophilus microplus</name>
    <dbReference type="NCBI Taxonomy" id="6941"/>
    <lineage>
        <taxon>Eukaryota</taxon>
        <taxon>Metazoa</taxon>
        <taxon>Ecdysozoa</taxon>
        <taxon>Arthropoda</taxon>
        <taxon>Chelicerata</taxon>
        <taxon>Arachnida</taxon>
        <taxon>Acari</taxon>
        <taxon>Parasitiformes</taxon>
        <taxon>Ixodida</taxon>
        <taxon>Ixodoidea</taxon>
        <taxon>Ixodidae</taxon>
        <taxon>Rhipicephalinae</taxon>
        <taxon>Rhipicephalus</taxon>
        <taxon>Boophilus</taxon>
    </lineage>
</organism>